<dbReference type="PANTHER" id="PTHR31614:SF34">
    <property type="entry name" value="POLLEN-SPECIFIC PROTEIN C13"/>
    <property type="match status" value="1"/>
</dbReference>
<evidence type="ECO:0000313" key="4">
    <source>
        <dbReference type="EMBL" id="KAF3321865.1"/>
    </source>
</evidence>
<dbReference type="GO" id="GO:0005615">
    <property type="term" value="C:extracellular space"/>
    <property type="evidence" value="ECO:0007669"/>
    <property type="project" value="InterPro"/>
</dbReference>
<feature type="signal peptide" evidence="3">
    <location>
        <begin position="1"/>
        <end position="24"/>
    </location>
</feature>
<evidence type="ECO:0000313" key="5">
    <source>
        <dbReference type="Proteomes" id="UP000623129"/>
    </source>
</evidence>
<dbReference type="Pfam" id="PF01190">
    <property type="entry name" value="Pollen_Ole_e_1"/>
    <property type="match status" value="1"/>
</dbReference>
<reference evidence="4" key="1">
    <citation type="submission" date="2020-01" db="EMBL/GenBank/DDBJ databases">
        <title>Genome sequence of Kobresia littledalei, the first chromosome-level genome in the family Cyperaceae.</title>
        <authorList>
            <person name="Qu G."/>
        </authorList>
    </citation>
    <scope>NUCLEOTIDE SEQUENCE</scope>
    <source>
        <strain evidence="4">C.B.Clarke</strain>
        <tissue evidence="4">Leaf</tissue>
    </source>
</reference>
<name>A0A833Q9I4_9POAL</name>
<gene>
    <name evidence="4" type="ORF">FCM35_KLT14081</name>
</gene>
<comment type="similarity">
    <text evidence="1">Belongs to the Ole e I family.</text>
</comment>
<keyword evidence="2" id="KW-1015">Disulfide bond</keyword>
<evidence type="ECO:0000256" key="3">
    <source>
        <dbReference type="SAM" id="SignalP"/>
    </source>
</evidence>
<comment type="caution">
    <text evidence="4">The sequence shown here is derived from an EMBL/GenBank/DDBJ whole genome shotgun (WGS) entry which is preliminary data.</text>
</comment>
<keyword evidence="5" id="KW-1185">Reference proteome</keyword>
<dbReference type="AlphaFoldDB" id="A0A833Q9I4"/>
<sequence length="171" mass="19133">MAKLPLLAFMALCCTFASVLLVNAMEISVEGRVYCDTCRAGFVTNVTEYIPGAKVRLECIHYKGGDSQVENQVDSDEIEFTIDGVTDNTGKYYFKAQDGHEKDTCYVVLVESPRPDCKEIIPGRDRARFLLSSDAGMPGNKRFPNDLGYLKDKPLDICGSIMKQYNTEEDY</sequence>
<dbReference type="InterPro" id="IPR006040">
    <property type="entry name" value="Allergen_Ole_e_I_CS"/>
</dbReference>
<keyword evidence="3" id="KW-0732">Signal</keyword>
<accession>A0A833Q9I4</accession>
<organism evidence="4 5">
    <name type="scientific">Carex littledalei</name>
    <dbReference type="NCBI Taxonomy" id="544730"/>
    <lineage>
        <taxon>Eukaryota</taxon>
        <taxon>Viridiplantae</taxon>
        <taxon>Streptophyta</taxon>
        <taxon>Embryophyta</taxon>
        <taxon>Tracheophyta</taxon>
        <taxon>Spermatophyta</taxon>
        <taxon>Magnoliopsida</taxon>
        <taxon>Liliopsida</taxon>
        <taxon>Poales</taxon>
        <taxon>Cyperaceae</taxon>
        <taxon>Cyperoideae</taxon>
        <taxon>Cariceae</taxon>
        <taxon>Carex</taxon>
        <taxon>Carex subgen. Euthyceras</taxon>
    </lineage>
</organism>
<dbReference type="EMBL" id="SWLB01000026">
    <property type="protein sequence ID" value="KAF3321865.1"/>
    <property type="molecule type" value="Genomic_DNA"/>
</dbReference>
<proteinExistence type="inferred from homology"/>
<dbReference type="PANTHER" id="PTHR31614">
    <property type="entry name" value="PROTEIN DOWNSTREAM OF FLC-RELATED"/>
    <property type="match status" value="1"/>
</dbReference>
<evidence type="ECO:0000256" key="1">
    <source>
        <dbReference type="ARBA" id="ARBA00010049"/>
    </source>
</evidence>
<dbReference type="InterPro" id="IPR006041">
    <property type="entry name" value="Pollen_Ole_e1_allergen"/>
</dbReference>
<evidence type="ECO:0000256" key="2">
    <source>
        <dbReference type="ARBA" id="ARBA00023157"/>
    </source>
</evidence>
<feature type="chain" id="PRO_5032810870" evidence="3">
    <location>
        <begin position="25"/>
        <end position="171"/>
    </location>
</feature>
<dbReference type="OrthoDB" id="1896520at2759"/>
<protein>
    <submittedName>
        <fullName evidence="4">Pollen-specific protein C13-like protein</fullName>
    </submittedName>
</protein>
<dbReference type="Proteomes" id="UP000623129">
    <property type="component" value="Unassembled WGS sequence"/>
</dbReference>
<dbReference type="PROSITE" id="PS00925">
    <property type="entry name" value="OLEEI"/>
    <property type="match status" value="1"/>
</dbReference>